<accession>A0A6J4K6Y8</accession>
<gene>
    <name evidence="1" type="ORF">AVDCRST_MAG11-624</name>
</gene>
<proteinExistence type="predicted"/>
<sequence>MHLVVHTDATHEHATVRVWLLDGRGRRLGGVGRIARAEVRAGVYLGFSFTYFGPRLRGTYPPTPAAVHVHGWSFFAWYLLLPYPGHGRHGRALRPGRLTKRTRCPP</sequence>
<organism evidence="1">
    <name type="scientific">uncultured Gemmatimonadaceae bacterium</name>
    <dbReference type="NCBI Taxonomy" id="246130"/>
    <lineage>
        <taxon>Bacteria</taxon>
        <taxon>Pseudomonadati</taxon>
        <taxon>Gemmatimonadota</taxon>
        <taxon>Gemmatimonadia</taxon>
        <taxon>Gemmatimonadales</taxon>
        <taxon>Gemmatimonadaceae</taxon>
        <taxon>environmental samples</taxon>
    </lineage>
</organism>
<dbReference type="AlphaFoldDB" id="A0A6J4K6Y8"/>
<reference evidence="1" key="1">
    <citation type="submission" date="2020-02" db="EMBL/GenBank/DDBJ databases">
        <authorList>
            <person name="Meier V. D."/>
        </authorList>
    </citation>
    <scope>NUCLEOTIDE SEQUENCE</scope>
    <source>
        <strain evidence="1">AVDCRST_MAG11</strain>
    </source>
</reference>
<protein>
    <submittedName>
        <fullName evidence="1">Uncharacterized protein</fullName>
    </submittedName>
</protein>
<evidence type="ECO:0000313" key="1">
    <source>
        <dbReference type="EMBL" id="CAA9297993.1"/>
    </source>
</evidence>
<dbReference type="EMBL" id="CADCTU010000135">
    <property type="protein sequence ID" value="CAA9297993.1"/>
    <property type="molecule type" value="Genomic_DNA"/>
</dbReference>
<name>A0A6J4K6Y8_9BACT</name>